<evidence type="ECO:0000313" key="2">
    <source>
        <dbReference type="Proteomes" id="UP000694864"/>
    </source>
</evidence>
<gene>
    <name evidence="3" type="primary">LOC104743115</name>
</gene>
<accession>A0ABM0VXH6</accession>
<dbReference type="RefSeq" id="XP_010462533.1">
    <property type="nucleotide sequence ID" value="XM_010464231.1"/>
</dbReference>
<feature type="region of interest" description="Disordered" evidence="1">
    <location>
        <begin position="245"/>
        <end position="273"/>
    </location>
</feature>
<reference evidence="3" key="2">
    <citation type="submission" date="2025-08" db="UniProtKB">
        <authorList>
            <consortium name="RefSeq"/>
        </authorList>
    </citation>
    <scope>IDENTIFICATION</scope>
    <source>
        <tissue evidence="3">Leaf</tissue>
    </source>
</reference>
<name>A0ABM0VXH6_CAMSA</name>
<keyword evidence="2" id="KW-1185">Reference proteome</keyword>
<proteinExistence type="predicted"/>
<evidence type="ECO:0000256" key="1">
    <source>
        <dbReference type="SAM" id="MobiDB-lite"/>
    </source>
</evidence>
<protein>
    <submittedName>
        <fullName evidence="3">Uncharacterized protein LOC104743115</fullName>
    </submittedName>
</protein>
<dbReference type="GeneID" id="104743115"/>
<dbReference type="Proteomes" id="UP000694864">
    <property type="component" value="Chromosome 14"/>
</dbReference>
<organism evidence="2 3">
    <name type="scientific">Camelina sativa</name>
    <name type="common">False flax</name>
    <name type="synonym">Myagrum sativum</name>
    <dbReference type="NCBI Taxonomy" id="90675"/>
    <lineage>
        <taxon>Eukaryota</taxon>
        <taxon>Viridiplantae</taxon>
        <taxon>Streptophyta</taxon>
        <taxon>Embryophyta</taxon>
        <taxon>Tracheophyta</taxon>
        <taxon>Spermatophyta</taxon>
        <taxon>Magnoliopsida</taxon>
        <taxon>eudicotyledons</taxon>
        <taxon>Gunneridae</taxon>
        <taxon>Pentapetalae</taxon>
        <taxon>rosids</taxon>
        <taxon>malvids</taxon>
        <taxon>Brassicales</taxon>
        <taxon>Brassicaceae</taxon>
        <taxon>Camelineae</taxon>
        <taxon>Camelina</taxon>
    </lineage>
</organism>
<reference evidence="2" key="1">
    <citation type="journal article" date="2014" name="Nat. Commun.">
        <title>The emerging biofuel crop Camelina sativa retains a highly undifferentiated hexaploid genome structure.</title>
        <authorList>
            <person name="Kagale S."/>
            <person name="Koh C."/>
            <person name="Nixon J."/>
            <person name="Bollina V."/>
            <person name="Clarke W.E."/>
            <person name="Tuteja R."/>
            <person name="Spillane C."/>
            <person name="Robinson S.J."/>
            <person name="Links M.G."/>
            <person name="Clarke C."/>
            <person name="Higgins E.E."/>
            <person name="Huebert T."/>
            <person name="Sharpe A.G."/>
            <person name="Parkin I.A."/>
        </authorList>
    </citation>
    <scope>NUCLEOTIDE SEQUENCE [LARGE SCALE GENOMIC DNA]</scope>
    <source>
        <strain evidence="2">cv. DH55</strain>
    </source>
</reference>
<sequence length="392" mass="45138">MTEYWLGSDENAAEVVLCNIRVKKDVDDQFQLQTTETNNNIVEHPPLDNNTVSNALVTGDGGEGYDTETGQQTMDADDYNFMFDTELLDFIDQQQPLMLPQDSIPPLGGQDLRSTKDQMEEYAKELENILDKDEEDDDDDMVKQQQQYPHIPLPMESQDLRSTVDQHMDEYAKELENILDKDEDDEYDRVTQQQQHPHIPLPLQVQDSGNPLVITEDECVGRQDILNLDQHMEDYAEELENLLDKDEEEEDVDSASQQQHPHIPLPPQVQDSGNPLVIMEDECVDQDIMFNLESVTQQQEQEKIVDTLGEMDCARYEMQGYLYFQDSYLAGIQEMSPWDNMLTNTNPFGLVFNTHGYEMQEPPVTNGVNKKSLGCVANCAMQEQRRKRRKQC</sequence>
<evidence type="ECO:0000313" key="3">
    <source>
        <dbReference type="RefSeq" id="XP_010462533.1"/>
    </source>
</evidence>